<dbReference type="InterPro" id="IPR001296">
    <property type="entry name" value="Glyco_trans_1"/>
</dbReference>
<dbReference type="Gene3D" id="3.40.50.2000">
    <property type="entry name" value="Glycogen Phosphorylase B"/>
    <property type="match status" value="2"/>
</dbReference>
<dbReference type="GO" id="GO:0016757">
    <property type="term" value="F:glycosyltransferase activity"/>
    <property type="evidence" value="ECO:0007669"/>
    <property type="project" value="UniProtKB-KW"/>
</dbReference>
<dbReference type="EMBL" id="CAJHOE010000004">
    <property type="protein sequence ID" value="CAD7288778.1"/>
    <property type="molecule type" value="Genomic_DNA"/>
</dbReference>
<keyword evidence="2" id="KW-0808">Transferase</keyword>
<sequence>MRVLFVIANLANGGAERVLASLSSHLGLKSEIHIAVLERDMGFYEFDKNIKFHHLSTYDGGKILSKIKKVAKIRALFKELKPDLIISFIDWTNVVCVVANLGLNFKHIATEHHANEYLASPKFRLIRDMAYHRVSGLSVLGKSDFEYYRFVKNREILHNPFALKSGQNLKKENIILSVGRLEAVKGYDIYFKALAKIDKNLLLGWKVQIAGDGSLAKELKDMAKDLGLDVQFLGHVSDIAPLYERAKIFVISSRSEGLSNVLIEAGNFGCVRVSSDTVGGLELIKNGINGILFENGNDDELASMLTEILQDSALQSKIGEQAKRDASEFSQEKIMAKWDKFIDRVMKK</sequence>
<dbReference type="EC" id="2.4.1.292" evidence="2"/>
<organism evidence="2 3">
    <name type="scientific">Campylobacter suis</name>
    <dbReference type="NCBI Taxonomy" id="2790657"/>
    <lineage>
        <taxon>Bacteria</taxon>
        <taxon>Pseudomonadati</taxon>
        <taxon>Campylobacterota</taxon>
        <taxon>Epsilonproteobacteria</taxon>
        <taxon>Campylobacterales</taxon>
        <taxon>Campylobacteraceae</taxon>
        <taxon>Campylobacter</taxon>
    </lineage>
</organism>
<feature type="domain" description="Glycosyl transferase family 1" evidence="1">
    <location>
        <begin position="168"/>
        <end position="324"/>
    </location>
</feature>
<gene>
    <name evidence="2" type="primary">pglH_3</name>
    <name evidence="2" type="ORF">LMG8286_01516</name>
</gene>
<reference evidence="2 3" key="1">
    <citation type="submission" date="2020-11" db="EMBL/GenBank/DDBJ databases">
        <authorList>
            <person name="Peeters C."/>
        </authorList>
    </citation>
    <scope>NUCLEOTIDE SEQUENCE [LARGE SCALE GENOMIC DNA]</scope>
    <source>
        <strain evidence="2 3">LMG 8286</strain>
    </source>
</reference>
<evidence type="ECO:0000259" key="1">
    <source>
        <dbReference type="Pfam" id="PF00534"/>
    </source>
</evidence>
<dbReference type="Pfam" id="PF00534">
    <property type="entry name" value="Glycos_transf_1"/>
    <property type="match status" value="1"/>
</dbReference>
<name>A0ABM8Q7I2_9BACT</name>
<accession>A0ABM8Q7I2</accession>
<dbReference type="Proteomes" id="UP000789359">
    <property type="component" value="Unassembled WGS sequence"/>
</dbReference>
<dbReference type="PANTHER" id="PTHR12526">
    <property type="entry name" value="GLYCOSYLTRANSFERASE"/>
    <property type="match status" value="1"/>
</dbReference>
<dbReference type="PANTHER" id="PTHR12526:SF630">
    <property type="entry name" value="GLYCOSYLTRANSFERASE"/>
    <property type="match status" value="1"/>
</dbReference>
<keyword evidence="3" id="KW-1185">Reference proteome</keyword>
<keyword evidence="2" id="KW-0328">Glycosyltransferase</keyword>
<dbReference type="SUPFAM" id="SSF53756">
    <property type="entry name" value="UDP-Glycosyltransferase/glycogen phosphorylase"/>
    <property type="match status" value="1"/>
</dbReference>
<evidence type="ECO:0000313" key="2">
    <source>
        <dbReference type="EMBL" id="CAD7288778.1"/>
    </source>
</evidence>
<proteinExistence type="predicted"/>
<evidence type="ECO:0000313" key="3">
    <source>
        <dbReference type="Proteomes" id="UP000789359"/>
    </source>
</evidence>
<comment type="caution">
    <text evidence="2">The sequence shown here is derived from an EMBL/GenBank/DDBJ whole genome shotgun (WGS) entry which is preliminary data.</text>
</comment>
<protein>
    <submittedName>
        <fullName evidence="2">GalNAc-alpha-(1-&gt;4)-GalNAc-alpha-(1-&gt;3)-diNAcBac-PP-undecaprenol alpha-1,4-N-acetyl-D-galactosaminyltransferase</fullName>
        <ecNumber evidence="2">2.4.1.292</ecNumber>
    </submittedName>
</protein>
<dbReference type="RefSeq" id="WP_230057258.1">
    <property type="nucleotide sequence ID" value="NZ_CAJHOE010000004.1"/>
</dbReference>